<protein>
    <submittedName>
        <fullName evidence="2">Putative aldouronate transport system substrate-binding protein</fullName>
    </submittedName>
</protein>
<dbReference type="PANTHER" id="PTHR43649:SF17">
    <property type="entry name" value="ABC TRANSPORTER SOLUTE BINDING PROTEIN-SUGAR TRANSPORT"/>
    <property type="match status" value="1"/>
</dbReference>
<dbReference type="SUPFAM" id="SSF53850">
    <property type="entry name" value="Periplasmic binding protein-like II"/>
    <property type="match status" value="1"/>
</dbReference>
<organism evidence="2 3">
    <name type="scientific">Paenibacillus taihuensis</name>
    <dbReference type="NCBI Taxonomy" id="1156355"/>
    <lineage>
        <taxon>Bacteria</taxon>
        <taxon>Bacillati</taxon>
        <taxon>Bacillota</taxon>
        <taxon>Bacilli</taxon>
        <taxon>Bacillales</taxon>
        <taxon>Paenibacillaceae</taxon>
        <taxon>Paenibacillus</taxon>
    </lineage>
</organism>
<dbReference type="AlphaFoldDB" id="A0A3D9S1U1"/>
<keyword evidence="1" id="KW-0732">Signal</keyword>
<evidence type="ECO:0000256" key="1">
    <source>
        <dbReference type="SAM" id="SignalP"/>
    </source>
</evidence>
<comment type="caution">
    <text evidence="2">The sequence shown here is derived from an EMBL/GenBank/DDBJ whole genome shotgun (WGS) entry which is preliminary data.</text>
</comment>
<dbReference type="Proteomes" id="UP000256304">
    <property type="component" value="Unassembled WGS sequence"/>
</dbReference>
<keyword evidence="3" id="KW-1185">Reference proteome</keyword>
<proteinExistence type="predicted"/>
<dbReference type="RefSeq" id="WP_181909515.1">
    <property type="nucleotide sequence ID" value="NZ_QTTN01000010.1"/>
</dbReference>
<accession>A0A3D9S1U1</accession>
<dbReference type="InterPro" id="IPR050490">
    <property type="entry name" value="Bact_solute-bd_prot1"/>
</dbReference>
<evidence type="ECO:0000313" key="2">
    <source>
        <dbReference type="EMBL" id="REE86546.1"/>
    </source>
</evidence>
<gene>
    <name evidence="2" type="ORF">A8990_110156</name>
</gene>
<dbReference type="EMBL" id="QTTN01000010">
    <property type="protein sequence ID" value="REE86546.1"/>
    <property type="molecule type" value="Genomic_DNA"/>
</dbReference>
<dbReference type="PANTHER" id="PTHR43649">
    <property type="entry name" value="ARABINOSE-BINDING PROTEIN-RELATED"/>
    <property type="match status" value="1"/>
</dbReference>
<dbReference type="Gene3D" id="3.40.190.10">
    <property type="entry name" value="Periplasmic binding protein-like II"/>
    <property type="match status" value="2"/>
</dbReference>
<sequence>MNAGTVKCSRKVLLSLVLCASVIQMTACQRSGEKSPGKVVNEPPISIQYPTTTTNNEAINNKKTAITETPITLTVFVDMPWFWVDSFTGPIPEELTKRTGVKLKIIRSTDENQLPSMLARGDLPDMIYSDRLADRLANKTTSYAWDSLINAYTPKFEISDEEKRLNASSDGHFYTIRNFYRSEADMDNPYAVADANTAALAIRDDIMKQLGNPPLNSLTDLEHILLRVKAEHPDMIPLLLDEISHWSAYFKERFGVDGMYLHDGKVQSQLRNPKLLDYYLFLNRLYREGLIQPENFTFNHEQYMEKRDSGEAFAFIRNVYDANAANSAYQAAGIHAHAKLITSPLSDSFQHVNDTVGLVGTYVTKKSRYPDVAIKLLQYLRSEEGQRLMAWGIEGVHWHMSKEGYPVFDPQYRKDKYESFDKWVQKYGVAAWTFGVHGNIANLAAYDKGQPEVMEALRIEKAHTVYDSLLARVNPPSDSAEAKIAAEVKKLISGEQTKVILADTEESSVAQYNLMVSKAEALGLSKVEDWMSKKYAAISKE</sequence>
<evidence type="ECO:0000313" key="3">
    <source>
        <dbReference type="Proteomes" id="UP000256304"/>
    </source>
</evidence>
<feature type="signal peptide" evidence="1">
    <location>
        <begin position="1"/>
        <end position="27"/>
    </location>
</feature>
<feature type="chain" id="PRO_5038405313" evidence="1">
    <location>
        <begin position="28"/>
        <end position="541"/>
    </location>
</feature>
<name>A0A3D9S1U1_9BACL</name>
<reference evidence="2 3" key="1">
    <citation type="submission" date="2018-08" db="EMBL/GenBank/DDBJ databases">
        <title>Genomic Encyclopedia of Type Strains, Phase III (KMG-III): the genomes of soil and plant-associated and newly described type strains.</title>
        <authorList>
            <person name="Whitman W."/>
        </authorList>
    </citation>
    <scope>NUCLEOTIDE SEQUENCE [LARGE SCALE GENOMIC DNA]</scope>
    <source>
        <strain evidence="2 3">CGMCC 1.10966</strain>
    </source>
</reference>